<dbReference type="AlphaFoldDB" id="A0A6P3VWZ1"/>
<feature type="transmembrane region" description="Helical" evidence="13">
    <location>
        <begin position="24"/>
        <end position="49"/>
    </location>
</feature>
<keyword evidence="4 13" id="KW-0812">Transmembrane</keyword>
<evidence type="ECO:0000256" key="8">
    <source>
        <dbReference type="ARBA" id="ARBA00023136"/>
    </source>
</evidence>
<reference evidence="16" key="1">
    <citation type="submission" date="2025-08" db="UniProtKB">
        <authorList>
            <consortium name="RefSeq"/>
        </authorList>
    </citation>
    <scope>IDENTIFICATION</scope>
</reference>
<dbReference type="PROSITE" id="PS00237">
    <property type="entry name" value="G_PROTEIN_RECEP_F1_1"/>
    <property type="match status" value="1"/>
</dbReference>
<dbReference type="FunFam" id="1.20.1070.10:FF:000024">
    <property type="entry name" value="Olfactory receptor"/>
    <property type="match status" value="1"/>
</dbReference>
<keyword evidence="7" id="KW-0297">G-protein coupled receptor</keyword>
<dbReference type="GO" id="GO:0005549">
    <property type="term" value="F:odorant binding"/>
    <property type="evidence" value="ECO:0007669"/>
    <property type="project" value="TreeGrafter"/>
</dbReference>
<protein>
    <submittedName>
        <fullName evidence="16">Olfactory receptor 8I2-like</fullName>
    </submittedName>
</protein>
<keyword evidence="11" id="KW-0325">Glycoprotein</keyword>
<evidence type="ECO:0000256" key="11">
    <source>
        <dbReference type="ARBA" id="ARBA00023180"/>
    </source>
</evidence>
<feature type="transmembrane region" description="Helical" evidence="13">
    <location>
        <begin position="56"/>
        <end position="76"/>
    </location>
</feature>
<dbReference type="PANTHER" id="PTHR26451:SF871">
    <property type="entry name" value="ODORANT RECEPTOR-RELATED"/>
    <property type="match status" value="1"/>
</dbReference>
<evidence type="ECO:0000256" key="4">
    <source>
        <dbReference type="ARBA" id="ARBA00022692"/>
    </source>
</evidence>
<gene>
    <name evidence="16" type="primary">LOC105899838</name>
</gene>
<keyword evidence="8 13" id="KW-0472">Membrane</keyword>
<dbReference type="PROSITE" id="PS50262">
    <property type="entry name" value="G_PROTEIN_RECEP_F1_2"/>
    <property type="match status" value="1"/>
</dbReference>
<name>A0A6P3VWZ1_CLUHA</name>
<keyword evidence="6 13" id="KW-1133">Transmembrane helix</keyword>
<evidence type="ECO:0000256" key="5">
    <source>
        <dbReference type="ARBA" id="ARBA00022725"/>
    </source>
</evidence>
<keyword evidence="10" id="KW-0675">Receptor</keyword>
<evidence type="ECO:0000256" key="9">
    <source>
        <dbReference type="ARBA" id="ARBA00023157"/>
    </source>
</evidence>
<dbReference type="Gene3D" id="1.20.1070.10">
    <property type="entry name" value="Rhodopsin 7-helix transmembrane proteins"/>
    <property type="match status" value="1"/>
</dbReference>
<evidence type="ECO:0000259" key="14">
    <source>
        <dbReference type="PROSITE" id="PS50262"/>
    </source>
</evidence>
<evidence type="ECO:0000256" key="13">
    <source>
        <dbReference type="SAM" id="Phobius"/>
    </source>
</evidence>
<evidence type="ECO:0000313" key="15">
    <source>
        <dbReference type="Proteomes" id="UP000515152"/>
    </source>
</evidence>
<evidence type="ECO:0000313" key="16">
    <source>
        <dbReference type="RefSeq" id="XP_012682510.2"/>
    </source>
</evidence>
<evidence type="ECO:0000256" key="1">
    <source>
        <dbReference type="ARBA" id="ARBA00004651"/>
    </source>
</evidence>
<dbReference type="Pfam" id="PF13853">
    <property type="entry name" value="7tm_4"/>
    <property type="match status" value="1"/>
</dbReference>
<keyword evidence="9" id="KW-1015">Disulfide bond</keyword>
<dbReference type="KEGG" id="char:105899838"/>
<dbReference type="OrthoDB" id="6151005at2759"/>
<evidence type="ECO:0000256" key="6">
    <source>
        <dbReference type="ARBA" id="ARBA00022989"/>
    </source>
</evidence>
<feature type="transmembrane region" description="Helical" evidence="13">
    <location>
        <begin position="227"/>
        <end position="251"/>
    </location>
</feature>
<evidence type="ECO:0000256" key="10">
    <source>
        <dbReference type="ARBA" id="ARBA00023170"/>
    </source>
</evidence>
<feature type="domain" description="G-protein coupled receptors family 1 profile" evidence="14">
    <location>
        <begin position="39"/>
        <end position="287"/>
    </location>
</feature>
<feature type="transmembrane region" description="Helical" evidence="13">
    <location>
        <begin position="271"/>
        <end position="291"/>
    </location>
</feature>
<dbReference type="GeneID" id="105899838"/>
<keyword evidence="12" id="KW-0807">Transducer</keyword>
<keyword evidence="2" id="KW-1003">Cell membrane</keyword>
<evidence type="ECO:0000256" key="2">
    <source>
        <dbReference type="ARBA" id="ARBA00022475"/>
    </source>
</evidence>
<dbReference type="RefSeq" id="XP_012682510.2">
    <property type="nucleotide sequence ID" value="XM_012827056.2"/>
</dbReference>
<dbReference type="GO" id="GO:0004984">
    <property type="term" value="F:olfactory receptor activity"/>
    <property type="evidence" value="ECO:0007669"/>
    <property type="project" value="InterPro"/>
</dbReference>
<feature type="transmembrane region" description="Helical" evidence="13">
    <location>
        <begin position="139"/>
        <end position="160"/>
    </location>
</feature>
<evidence type="ECO:0000256" key="3">
    <source>
        <dbReference type="ARBA" id="ARBA00022606"/>
    </source>
</evidence>
<dbReference type="SUPFAM" id="SSF81321">
    <property type="entry name" value="Family A G protein-coupled receptor-like"/>
    <property type="match status" value="1"/>
</dbReference>
<dbReference type="PRINTS" id="PR00245">
    <property type="entry name" value="OLFACTORYR"/>
</dbReference>
<dbReference type="GO" id="GO:0004930">
    <property type="term" value="F:G protein-coupled receptor activity"/>
    <property type="evidence" value="ECO:0007669"/>
    <property type="project" value="UniProtKB-KW"/>
</dbReference>
<evidence type="ECO:0000256" key="7">
    <source>
        <dbReference type="ARBA" id="ARBA00023040"/>
    </source>
</evidence>
<dbReference type="InterPro" id="IPR017452">
    <property type="entry name" value="GPCR_Rhodpsn_7TM"/>
</dbReference>
<organism evidence="15 16">
    <name type="scientific">Clupea harengus</name>
    <name type="common">Atlantic herring</name>
    <dbReference type="NCBI Taxonomy" id="7950"/>
    <lineage>
        <taxon>Eukaryota</taxon>
        <taxon>Metazoa</taxon>
        <taxon>Chordata</taxon>
        <taxon>Craniata</taxon>
        <taxon>Vertebrata</taxon>
        <taxon>Euteleostomi</taxon>
        <taxon>Actinopterygii</taxon>
        <taxon>Neopterygii</taxon>
        <taxon>Teleostei</taxon>
        <taxon>Clupei</taxon>
        <taxon>Clupeiformes</taxon>
        <taxon>Clupeoidei</taxon>
        <taxon>Clupeidae</taxon>
        <taxon>Clupea</taxon>
    </lineage>
</organism>
<proteinExistence type="predicted"/>
<keyword evidence="5" id="KW-0552">Olfaction</keyword>
<keyword evidence="3" id="KW-0716">Sensory transduction</keyword>
<dbReference type="InterPro" id="IPR000276">
    <property type="entry name" value="GPCR_Rhodpsn"/>
</dbReference>
<evidence type="ECO:0000256" key="12">
    <source>
        <dbReference type="ARBA" id="ARBA00023224"/>
    </source>
</evidence>
<dbReference type="InterPro" id="IPR000725">
    <property type="entry name" value="Olfact_rcpt"/>
</dbReference>
<keyword evidence="15" id="KW-1185">Reference proteome</keyword>
<dbReference type="PANTHER" id="PTHR26451">
    <property type="entry name" value="G_PROTEIN_RECEP_F1_2 DOMAIN-CONTAINING PROTEIN"/>
    <property type="match status" value="1"/>
</dbReference>
<dbReference type="Proteomes" id="UP000515152">
    <property type="component" value="Chromosome 9"/>
</dbReference>
<sequence length="310" mass="35634">MENTTGQFMFVLNGLNETATNKHIYFAFVLIAYLFTVFVNSSLIITIFLDKMLHEPMYIFVSNLCINGILGANSFYLRFLVDLLSEVNLISYCECLIQICFIFYYVFCEYTSLAVMAYDRFIAVCKPLEYHSIMTPQRVLHLLLFTWLFSFTETTVGALLTSRLPMCGRHLKKIYCSNWPLVKLSCVETIGNNIYGYVLMFIHVSEALLIIISYVHIIRTSLQSKSGWAKFMQTCLPHLITLINFNVALLFDVLDARYGSTQKLQTIRNFLAVEFLIIPPLLNPLIYGITLTKIRSRILKICGHRIKAIG</sequence>
<feature type="transmembrane region" description="Helical" evidence="13">
    <location>
        <begin position="194"/>
        <end position="215"/>
    </location>
</feature>
<dbReference type="GO" id="GO:0005886">
    <property type="term" value="C:plasma membrane"/>
    <property type="evidence" value="ECO:0007669"/>
    <property type="project" value="UniProtKB-SubCell"/>
</dbReference>
<dbReference type="InterPro" id="IPR052921">
    <property type="entry name" value="GPCR1_Superfamily_Member"/>
</dbReference>
<accession>A0A6P3VWZ1</accession>
<feature type="transmembrane region" description="Helical" evidence="13">
    <location>
        <begin position="96"/>
        <end position="118"/>
    </location>
</feature>
<comment type="subcellular location">
    <subcellularLocation>
        <location evidence="1">Cell membrane</location>
        <topology evidence="1">Multi-pass membrane protein</topology>
    </subcellularLocation>
</comment>